<dbReference type="EMBL" id="CM044706">
    <property type="protein sequence ID" value="KAI5657263.1"/>
    <property type="molecule type" value="Genomic_DNA"/>
</dbReference>
<evidence type="ECO:0000313" key="1">
    <source>
        <dbReference type="EMBL" id="KAI5657263.1"/>
    </source>
</evidence>
<proteinExistence type="predicted"/>
<sequence>MGHNSSSCTTNVPMLEDQLGQQQISMLEHEQIQQQEVPSQVSNITNIDVTKEIHKRVGQSGTTIKSLSRIIIGPRSSQWCEFSTKKNNRTLERSLVGALESLETLDTLDEDDEAIILLSFLNNNG</sequence>
<comment type="caution">
    <text evidence="1">The sequence shown here is derived from an EMBL/GenBank/DDBJ whole genome shotgun (WGS) entry which is preliminary data.</text>
</comment>
<keyword evidence="2" id="KW-1185">Reference proteome</keyword>
<evidence type="ECO:0000313" key="2">
    <source>
        <dbReference type="Proteomes" id="UP001060085"/>
    </source>
</evidence>
<gene>
    <name evidence="1" type="ORF">M9H77_26056</name>
</gene>
<name>A0ACC0ACV3_CATRO</name>
<reference evidence="2" key="1">
    <citation type="journal article" date="2023" name="Nat. Plants">
        <title>Single-cell RNA sequencing provides a high-resolution roadmap for understanding the multicellular compartmentation of specialized metabolism.</title>
        <authorList>
            <person name="Sun S."/>
            <person name="Shen X."/>
            <person name="Li Y."/>
            <person name="Li Y."/>
            <person name="Wang S."/>
            <person name="Li R."/>
            <person name="Zhang H."/>
            <person name="Shen G."/>
            <person name="Guo B."/>
            <person name="Wei J."/>
            <person name="Xu J."/>
            <person name="St-Pierre B."/>
            <person name="Chen S."/>
            <person name="Sun C."/>
        </authorList>
    </citation>
    <scope>NUCLEOTIDE SEQUENCE [LARGE SCALE GENOMIC DNA]</scope>
</reference>
<dbReference type="Proteomes" id="UP001060085">
    <property type="component" value="Linkage Group LG06"/>
</dbReference>
<organism evidence="1 2">
    <name type="scientific">Catharanthus roseus</name>
    <name type="common">Madagascar periwinkle</name>
    <name type="synonym">Vinca rosea</name>
    <dbReference type="NCBI Taxonomy" id="4058"/>
    <lineage>
        <taxon>Eukaryota</taxon>
        <taxon>Viridiplantae</taxon>
        <taxon>Streptophyta</taxon>
        <taxon>Embryophyta</taxon>
        <taxon>Tracheophyta</taxon>
        <taxon>Spermatophyta</taxon>
        <taxon>Magnoliopsida</taxon>
        <taxon>eudicotyledons</taxon>
        <taxon>Gunneridae</taxon>
        <taxon>Pentapetalae</taxon>
        <taxon>asterids</taxon>
        <taxon>lamiids</taxon>
        <taxon>Gentianales</taxon>
        <taxon>Apocynaceae</taxon>
        <taxon>Rauvolfioideae</taxon>
        <taxon>Vinceae</taxon>
        <taxon>Catharanthinae</taxon>
        <taxon>Catharanthus</taxon>
    </lineage>
</organism>
<accession>A0ACC0ACV3</accession>
<protein>
    <submittedName>
        <fullName evidence="1">Uncharacterized protein</fullName>
    </submittedName>
</protein>